<dbReference type="EMBL" id="JAFKCS010000020">
    <property type="protein sequence ID" value="MBN7821567.1"/>
    <property type="molecule type" value="Genomic_DNA"/>
</dbReference>
<dbReference type="RefSeq" id="WP_206595515.1">
    <property type="nucleotide sequence ID" value="NZ_JAFKCS010000020.1"/>
</dbReference>
<protein>
    <submittedName>
        <fullName evidence="2">DUF885 domain-containing protein</fullName>
    </submittedName>
</protein>
<dbReference type="Proteomes" id="UP000663992">
    <property type="component" value="Unassembled WGS sequence"/>
</dbReference>
<dbReference type="PANTHER" id="PTHR33361">
    <property type="entry name" value="GLR0591 PROTEIN"/>
    <property type="match status" value="1"/>
</dbReference>
<gene>
    <name evidence="2" type="ORF">J0A65_16980</name>
</gene>
<reference evidence="2 3" key="1">
    <citation type="submission" date="2021-03" db="EMBL/GenBank/DDBJ databases">
        <title>novel species isolated from a fishpond in China.</title>
        <authorList>
            <person name="Lu H."/>
            <person name="Cai Z."/>
        </authorList>
    </citation>
    <scope>NUCLEOTIDE SEQUENCE [LARGE SCALE GENOMIC DNA]</scope>
    <source>
        <strain evidence="2 3">Y57</strain>
    </source>
</reference>
<evidence type="ECO:0000313" key="3">
    <source>
        <dbReference type="Proteomes" id="UP000663992"/>
    </source>
</evidence>
<proteinExistence type="predicted"/>
<sequence length="605" mass="67793">MRLSIVAASVALLLAGCHSSQNTQSTLANAAAVSQTKAESDAQKVIELVERYFAESLVINPLSATFVGVMDYNDKFSAPISNESLAEVAAFERRYLAEAQAIDGSKLTGQDRLNYEIFVYARQQAVDGLAFPSHLIPFNQMWGVQNFYPMLGSGGSAQPFHTEQDYINFIKRTDGFAAYMDSAIAAMREGMQKGIVLPKSLIVKVLPQLQAHIVSQPQDSVFYGPVNLLADNAQLSEEQKARLKADYEHMIMQVIVPVYQRTYDFMLNEYLPAGRDSVGLAALPDGKAWYEHMIAVNTTLPLTAEEIHQYGLAEVARIRSEMDKVRETVGFKGNLAAFFEYLKTDPQFFFSSEQALIQAYEQVKADINRRLPALFEVFPKADYEVKAVEAYRAASSAGASYQQPAPDGSRPGIFYINTHDLKSQPRYLVETLSIHEAAPGHHFQIAIQQEVEALPDFRKYEFYTVFAEGWALYAESLGKELGLFTDPYMWYGRLSDEQLRAMRLVVDTGLHAKGWTREQAIAFMRDNSSMGDADIEAEVERYIAIPGQALSYKVGQRAIRQLREKLATRLGGRFDVRKFHTQVLIDGAMPMPVLEAKLLRWADSL</sequence>
<feature type="signal peptide" evidence="1">
    <location>
        <begin position="1"/>
        <end position="23"/>
    </location>
</feature>
<name>A0ABS3CWR4_9ALTE</name>
<dbReference type="PANTHER" id="PTHR33361:SF16">
    <property type="entry name" value="DUF885 DOMAIN-CONTAINING PROTEIN"/>
    <property type="match status" value="1"/>
</dbReference>
<keyword evidence="3" id="KW-1185">Reference proteome</keyword>
<keyword evidence="1" id="KW-0732">Signal</keyword>
<dbReference type="Pfam" id="PF05960">
    <property type="entry name" value="DUF885"/>
    <property type="match status" value="1"/>
</dbReference>
<evidence type="ECO:0000256" key="1">
    <source>
        <dbReference type="SAM" id="SignalP"/>
    </source>
</evidence>
<dbReference type="PROSITE" id="PS51257">
    <property type="entry name" value="PROKAR_LIPOPROTEIN"/>
    <property type="match status" value="1"/>
</dbReference>
<organism evidence="2 3">
    <name type="scientific">Bowmanella yangjiangensis</name>
    <dbReference type="NCBI Taxonomy" id="2811230"/>
    <lineage>
        <taxon>Bacteria</taxon>
        <taxon>Pseudomonadati</taxon>
        <taxon>Pseudomonadota</taxon>
        <taxon>Gammaproteobacteria</taxon>
        <taxon>Alteromonadales</taxon>
        <taxon>Alteromonadaceae</taxon>
        <taxon>Bowmanella</taxon>
    </lineage>
</organism>
<comment type="caution">
    <text evidence="2">The sequence shown here is derived from an EMBL/GenBank/DDBJ whole genome shotgun (WGS) entry which is preliminary data.</text>
</comment>
<accession>A0ABS3CWR4</accession>
<dbReference type="InterPro" id="IPR010281">
    <property type="entry name" value="DUF885"/>
</dbReference>
<feature type="chain" id="PRO_5045717016" evidence="1">
    <location>
        <begin position="24"/>
        <end position="605"/>
    </location>
</feature>
<evidence type="ECO:0000313" key="2">
    <source>
        <dbReference type="EMBL" id="MBN7821567.1"/>
    </source>
</evidence>